<dbReference type="AlphaFoldDB" id="A0A9N8ZU34"/>
<sequence length="158" mass="17792">MSFYYFSGSKEVAEHEPINIVEELRPMVLAFIDHTNKRRGFVISGPKRVSIEPTCGNCQWVSVIMTRRSLKKVGISTKHEMFEHYGGVSHAGWSESTGANLWKSPTVDLHIPILRPIVIGWCDDGILRAFLAEHEMFEHCGGVSYAGWSEPTCGNRQL</sequence>
<gene>
    <name evidence="1" type="ORF">DERYTH_LOCUS3183</name>
</gene>
<proteinExistence type="predicted"/>
<keyword evidence="2" id="KW-1185">Reference proteome</keyword>
<evidence type="ECO:0000313" key="2">
    <source>
        <dbReference type="Proteomes" id="UP000789405"/>
    </source>
</evidence>
<evidence type="ECO:0000313" key="1">
    <source>
        <dbReference type="EMBL" id="CAG8506862.1"/>
    </source>
</evidence>
<comment type="caution">
    <text evidence="1">The sequence shown here is derived from an EMBL/GenBank/DDBJ whole genome shotgun (WGS) entry which is preliminary data.</text>
</comment>
<accession>A0A9N8ZU34</accession>
<dbReference type="EMBL" id="CAJVPY010001095">
    <property type="protein sequence ID" value="CAG8506862.1"/>
    <property type="molecule type" value="Genomic_DNA"/>
</dbReference>
<dbReference type="OrthoDB" id="2442264at2759"/>
<reference evidence="1" key="1">
    <citation type="submission" date="2021-06" db="EMBL/GenBank/DDBJ databases">
        <authorList>
            <person name="Kallberg Y."/>
            <person name="Tangrot J."/>
            <person name="Rosling A."/>
        </authorList>
    </citation>
    <scope>NUCLEOTIDE SEQUENCE</scope>
    <source>
        <strain evidence="1">MA453B</strain>
    </source>
</reference>
<name>A0A9N8ZU34_9GLOM</name>
<protein>
    <submittedName>
        <fullName evidence="1">7126_t:CDS:1</fullName>
    </submittedName>
</protein>
<dbReference type="Proteomes" id="UP000789405">
    <property type="component" value="Unassembled WGS sequence"/>
</dbReference>
<organism evidence="1 2">
    <name type="scientific">Dentiscutata erythropus</name>
    <dbReference type="NCBI Taxonomy" id="1348616"/>
    <lineage>
        <taxon>Eukaryota</taxon>
        <taxon>Fungi</taxon>
        <taxon>Fungi incertae sedis</taxon>
        <taxon>Mucoromycota</taxon>
        <taxon>Glomeromycotina</taxon>
        <taxon>Glomeromycetes</taxon>
        <taxon>Diversisporales</taxon>
        <taxon>Gigasporaceae</taxon>
        <taxon>Dentiscutata</taxon>
    </lineage>
</organism>